<dbReference type="SMART" id="SM01011">
    <property type="entry name" value="AMP_N"/>
    <property type="match status" value="1"/>
</dbReference>
<evidence type="ECO:0000256" key="6">
    <source>
        <dbReference type="ARBA" id="ARBA00022801"/>
    </source>
</evidence>
<dbReference type="InterPro" id="IPR029149">
    <property type="entry name" value="Creatin/AminoP/Spt16_N"/>
</dbReference>
<name>A0AAD0EVM8_9BIFI</name>
<dbReference type="InterPro" id="IPR007865">
    <property type="entry name" value="Aminopep_P_N"/>
</dbReference>
<proteinExistence type="inferred from homology"/>
<dbReference type="Pfam" id="PF00557">
    <property type="entry name" value="Peptidase_M24"/>
    <property type="match status" value="1"/>
</dbReference>
<dbReference type="PANTHER" id="PTHR43226">
    <property type="entry name" value="XAA-PRO AMINOPEPTIDASE 3"/>
    <property type="match status" value="1"/>
</dbReference>
<keyword evidence="7" id="KW-0464">Manganese</keyword>
<dbReference type="AlphaFoldDB" id="A0AAD0EVM8"/>
<evidence type="ECO:0000256" key="8">
    <source>
        <dbReference type="SAM" id="MobiDB-lite"/>
    </source>
</evidence>
<feature type="region of interest" description="Disordered" evidence="8">
    <location>
        <begin position="1"/>
        <end position="24"/>
    </location>
</feature>
<dbReference type="SUPFAM" id="SSF53092">
    <property type="entry name" value="Creatinase/prolidase N-terminal domain"/>
    <property type="match status" value="1"/>
</dbReference>
<protein>
    <recommendedName>
        <fullName evidence="4">Xaa-Pro aminopeptidase</fullName>
        <ecNumber evidence="4">3.4.11.9</ecNumber>
    </recommendedName>
</protein>
<dbReference type="InterPro" id="IPR052433">
    <property type="entry name" value="X-Pro_dipept-like"/>
</dbReference>
<dbReference type="GO" id="GO:0030145">
    <property type="term" value="F:manganese ion binding"/>
    <property type="evidence" value="ECO:0007669"/>
    <property type="project" value="InterPro"/>
</dbReference>
<reference evidence="10 11" key="1">
    <citation type="submission" date="2016-10" db="EMBL/GenBank/DDBJ databases">
        <title>The whole genome sequencing and assembly of B. asteroides DSM 20089 strain.</title>
        <authorList>
            <person name="Lee Y.-J."/>
            <person name="Park M.-K."/>
            <person name="Yi H."/>
            <person name="Bahn Y.-S."/>
            <person name="Kim J.F."/>
            <person name="Lee D.-W."/>
        </authorList>
    </citation>
    <scope>NUCLEOTIDE SEQUENCE [LARGE SCALE GENOMIC DNA]</scope>
    <source>
        <strain evidence="10 11">DSM 20089</strain>
    </source>
</reference>
<sequence length="539" mass="60202">MSRRLDVTVSAQEHLQGDTDPKNVDLDEQNMQDRVNNRTLRPNSAAFQKFMTTGWQAQEPQIEPLESSKYTERRLRELGRRFPGERLVIPAGSYKTRNNDNDYAFRPDTTFAYYTGLGEDYEPGAILVLDPVDPDSPEAAQGLTHTPELFVHPRADQSTRDYYRSSQYGEYWVGPRAGLRELAIMTGIPTKDIASFPDAIAKDLGPDQGAVRMRVIRTADQEVLNQVEAARKANGIGGPDRNEEADDKLEEFTSEARMIKDDYEVGEMRKAIAATKDGFDRVLTHLPRVVGKPRSERMLEGVFNANAREKGNDVGYGSIIASGKHAPILHWMRNDGTVRKGDLLLIDAGVEVNSLYTADITRTFPVGGTFSPLQKRIYQTVLKAQQAGFEAAKPGATYSDIHHAVMRVLAETLHEWGILKVSVEESLSPQGQQHRRWHACGCAHHLGLDVHDCAEARYESYQGAPITPGMIFTIEPGLYFKENDLLVPPEFRGIGVRVEDDVLMTEQGPQWLSAGIPKTVEEVEAWMAQRAALADPDRD</sequence>
<dbReference type="GO" id="GO:0070006">
    <property type="term" value="F:metalloaminopeptidase activity"/>
    <property type="evidence" value="ECO:0007669"/>
    <property type="project" value="InterPro"/>
</dbReference>
<organism evidence="10 11">
    <name type="scientific">Bifidobacterium asteroides DSM 20089</name>
    <dbReference type="NCBI Taxonomy" id="1437594"/>
    <lineage>
        <taxon>Bacteria</taxon>
        <taxon>Bacillati</taxon>
        <taxon>Actinomycetota</taxon>
        <taxon>Actinomycetes</taxon>
        <taxon>Bifidobacteriales</taxon>
        <taxon>Bifidobacteriaceae</taxon>
        <taxon>Bifidobacterium</taxon>
    </lineage>
</organism>
<dbReference type="CDD" id="cd01087">
    <property type="entry name" value="Prolidase"/>
    <property type="match status" value="1"/>
</dbReference>
<evidence type="ECO:0000313" key="11">
    <source>
        <dbReference type="Proteomes" id="UP000224056"/>
    </source>
</evidence>
<evidence type="ECO:0000256" key="4">
    <source>
        <dbReference type="ARBA" id="ARBA00012574"/>
    </source>
</evidence>
<dbReference type="GO" id="GO:0005829">
    <property type="term" value="C:cytosol"/>
    <property type="evidence" value="ECO:0007669"/>
    <property type="project" value="TreeGrafter"/>
</dbReference>
<dbReference type="EMBL" id="CP017696">
    <property type="protein sequence ID" value="ATO42229.1"/>
    <property type="molecule type" value="Genomic_DNA"/>
</dbReference>
<comment type="catalytic activity">
    <reaction evidence="1">
        <text>Release of any N-terminal amino acid, including proline, that is linked to proline, even from a dipeptide or tripeptide.</text>
        <dbReference type="EC" id="3.4.11.9"/>
    </reaction>
</comment>
<evidence type="ECO:0000256" key="7">
    <source>
        <dbReference type="ARBA" id="ARBA00023211"/>
    </source>
</evidence>
<evidence type="ECO:0000256" key="5">
    <source>
        <dbReference type="ARBA" id="ARBA00022723"/>
    </source>
</evidence>
<evidence type="ECO:0000256" key="2">
    <source>
        <dbReference type="ARBA" id="ARBA00001936"/>
    </source>
</evidence>
<dbReference type="SUPFAM" id="SSF55920">
    <property type="entry name" value="Creatinase/aminopeptidase"/>
    <property type="match status" value="1"/>
</dbReference>
<dbReference type="Gene3D" id="3.90.230.10">
    <property type="entry name" value="Creatinase/methionine aminopeptidase superfamily"/>
    <property type="match status" value="1"/>
</dbReference>
<dbReference type="InterPro" id="IPR036005">
    <property type="entry name" value="Creatinase/aminopeptidase-like"/>
</dbReference>
<keyword evidence="6" id="KW-0378">Hydrolase</keyword>
<dbReference type="Gene3D" id="3.40.350.10">
    <property type="entry name" value="Creatinase/prolidase N-terminal domain"/>
    <property type="match status" value="1"/>
</dbReference>
<accession>A0AAD0EVM8</accession>
<feature type="compositionally biased region" description="Basic and acidic residues" evidence="8">
    <location>
        <begin position="15"/>
        <end position="24"/>
    </location>
</feature>
<feature type="domain" description="Aminopeptidase P N-terminal" evidence="9">
    <location>
        <begin position="65"/>
        <end position="220"/>
    </location>
</feature>
<dbReference type="EC" id="3.4.11.9" evidence="4"/>
<dbReference type="InterPro" id="IPR000994">
    <property type="entry name" value="Pept_M24"/>
</dbReference>
<evidence type="ECO:0000259" key="9">
    <source>
        <dbReference type="SMART" id="SM01011"/>
    </source>
</evidence>
<keyword evidence="10" id="KW-0645">Protease</keyword>
<dbReference type="PANTHER" id="PTHR43226:SF4">
    <property type="entry name" value="XAA-PRO AMINOPEPTIDASE 3"/>
    <property type="match status" value="1"/>
</dbReference>
<gene>
    <name evidence="10" type="ORF">BA20089_02145</name>
</gene>
<evidence type="ECO:0000256" key="1">
    <source>
        <dbReference type="ARBA" id="ARBA00001424"/>
    </source>
</evidence>
<evidence type="ECO:0000256" key="3">
    <source>
        <dbReference type="ARBA" id="ARBA00008766"/>
    </source>
</evidence>
<dbReference type="Pfam" id="PF05195">
    <property type="entry name" value="AMP_N"/>
    <property type="match status" value="1"/>
</dbReference>
<comment type="similarity">
    <text evidence="3">Belongs to the peptidase M24B family.</text>
</comment>
<dbReference type="Proteomes" id="UP000224056">
    <property type="component" value="Chromosome"/>
</dbReference>
<evidence type="ECO:0000313" key="10">
    <source>
        <dbReference type="EMBL" id="ATO42229.1"/>
    </source>
</evidence>
<keyword evidence="10" id="KW-0031">Aminopeptidase</keyword>
<keyword evidence="5" id="KW-0479">Metal-binding</keyword>
<dbReference type="GO" id="GO:0006508">
    <property type="term" value="P:proteolysis"/>
    <property type="evidence" value="ECO:0007669"/>
    <property type="project" value="TreeGrafter"/>
</dbReference>
<comment type="cofactor">
    <cofactor evidence="2">
        <name>Mn(2+)</name>
        <dbReference type="ChEBI" id="CHEBI:29035"/>
    </cofactor>
</comment>